<dbReference type="EMBL" id="BJUK01000007">
    <property type="protein sequence ID" value="GEK46529.1"/>
    <property type="molecule type" value="Genomic_DNA"/>
</dbReference>
<reference evidence="2 3" key="1">
    <citation type="submission" date="2019-07" db="EMBL/GenBank/DDBJ databases">
        <title>Whole genome shotgun sequence of Halomonas pacifica NBRC 102220.</title>
        <authorList>
            <person name="Hosoyama A."/>
            <person name="Uohara A."/>
            <person name="Ohji S."/>
            <person name="Ichikawa N."/>
        </authorList>
    </citation>
    <scope>NUCLEOTIDE SEQUENCE [LARGE SCALE GENOMIC DNA]</scope>
    <source>
        <strain evidence="2 3">NBRC 102220</strain>
    </source>
</reference>
<evidence type="ECO:0000313" key="3">
    <source>
        <dbReference type="Proteomes" id="UP000321275"/>
    </source>
</evidence>
<sequence length="248" mass="27690">MPLTRDDAEQLLEQLYATAEVLGSEIKPAAATLMIRDLRNYERAEVEQALARCRAEINGRLTLAAILERVPSANAYLSANEAWALALASMDEAETVVWTEEIAKALGVASPILTEGDKVGARMAFIAAYEREVEQAKAKGSQPSWKPSLGHDPQRREMALQEAAEAGKLPAPRVEALLPPPEKPVTEEGRAQVREITNHLRDLIAGRDQEAARRREEQRQKQEARRQELVAQAEQRMRERNNATQRRA</sequence>
<gene>
    <name evidence="2" type="ORF">HPA02_08120</name>
</gene>
<feature type="compositionally biased region" description="Basic and acidic residues" evidence="1">
    <location>
        <begin position="184"/>
        <end position="228"/>
    </location>
</feature>
<comment type="caution">
    <text evidence="2">The sequence shown here is derived from an EMBL/GenBank/DDBJ whole genome shotgun (WGS) entry which is preliminary data.</text>
</comment>
<feature type="region of interest" description="Disordered" evidence="1">
    <location>
        <begin position="136"/>
        <end position="155"/>
    </location>
</feature>
<dbReference type="OrthoDB" id="8611426at2"/>
<dbReference type="RefSeq" id="WP_146801812.1">
    <property type="nucleotide sequence ID" value="NZ_BJUK01000007.1"/>
</dbReference>
<dbReference type="AlphaFoldDB" id="A0A510X557"/>
<feature type="region of interest" description="Disordered" evidence="1">
    <location>
        <begin position="166"/>
        <end position="248"/>
    </location>
</feature>
<organism evidence="2 3">
    <name type="scientific">Bisbaumannia pacifica</name>
    <dbReference type="NCBI Taxonomy" id="77098"/>
    <lineage>
        <taxon>Bacteria</taxon>
        <taxon>Pseudomonadati</taxon>
        <taxon>Pseudomonadota</taxon>
        <taxon>Gammaproteobacteria</taxon>
        <taxon>Oceanospirillales</taxon>
        <taxon>Halomonadaceae</taxon>
        <taxon>Bisbaumannia</taxon>
    </lineage>
</organism>
<name>A0A510X557_9GAMM</name>
<proteinExistence type="predicted"/>
<keyword evidence="3" id="KW-1185">Reference proteome</keyword>
<evidence type="ECO:0000256" key="1">
    <source>
        <dbReference type="SAM" id="MobiDB-lite"/>
    </source>
</evidence>
<protein>
    <submittedName>
        <fullName evidence="2">Uncharacterized protein</fullName>
    </submittedName>
</protein>
<dbReference type="Proteomes" id="UP000321275">
    <property type="component" value="Unassembled WGS sequence"/>
</dbReference>
<accession>A0A510X557</accession>
<evidence type="ECO:0000313" key="2">
    <source>
        <dbReference type="EMBL" id="GEK46529.1"/>
    </source>
</evidence>